<evidence type="ECO:0000313" key="3">
    <source>
        <dbReference type="EMBL" id="QXM25921.1"/>
    </source>
</evidence>
<dbReference type="NCBIfam" id="NF004781">
    <property type="entry name" value="PRK06127.1"/>
    <property type="match status" value="1"/>
</dbReference>
<dbReference type="Pfam" id="PF00378">
    <property type="entry name" value="ECH_1"/>
    <property type="match status" value="1"/>
</dbReference>
<protein>
    <submittedName>
        <fullName evidence="3">Enoyl-CoA hydratase/isomerase family protein</fullName>
    </submittedName>
</protein>
<proteinExistence type="inferred from homology"/>
<dbReference type="Proteomes" id="UP000694001">
    <property type="component" value="Chromosome"/>
</dbReference>
<accession>A0A975U3T0</accession>
<dbReference type="PANTHER" id="PTHR11941:SF54">
    <property type="entry name" value="ENOYL-COA HYDRATASE, MITOCHONDRIAL"/>
    <property type="match status" value="1"/>
</dbReference>
<evidence type="ECO:0000313" key="4">
    <source>
        <dbReference type="Proteomes" id="UP000694001"/>
    </source>
</evidence>
<dbReference type="AlphaFoldDB" id="A0A975U3T0"/>
<organism evidence="3 4">
    <name type="scientific">Elioraea tepida</name>
    <dbReference type="NCBI Taxonomy" id="2843330"/>
    <lineage>
        <taxon>Bacteria</taxon>
        <taxon>Pseudomonadati</taxon>
        <taxon>Pseudomonadota</taxon>
        <taxon>Alphaproteobacteria</taxon>
        <taxon>Acetobacterales</taxon>
        <taxon>Elioraeaceae</taxon>
        <taxon>Elioraea</taxon>
    </lineage>
</organism>
<dbReference type="GO" id="GO:0003824">
    <property type="term" value="F:catalytic activity"/>
    <property type="evidence" value="ECO:0007669"/>
    <property type="project" value="InterPro"/>
</dbReference>
<dbReference type="InterPro" id="IPR018376">
    <property type="entry name" value="Enoyl-CoA_hyd/isom_CS"/>
</dbReference>
<sequence length="268" mass="28644">MPDGLRLTTDKMLAAKAGGIGTMTFNNPERRNAVSMEMWEAAEAILADFRDDPEVRVVVITGAGGKAFVSGADISKFESERASEEAVRAYNAQTERVYAMLHGFPKPTIAEIHGACVGGGTALAVCCDLRFCAEDSRFGIPAAKLGLGYGYSGMKRLVDVIGPAFAKEMLFTARLFSAEEARAMGLVNRVLPDAELGPCVAECAATIVANAPLTVRAAKAVINEVLKDESARDRAAVDALVAACFASEDYIEGRRAFLEKRKPVFKGR</sequence>
<dbReference type="EMBL" id="CP076448">
    <property type="protein sequence ID" value="QXM25921.1"/>
    <property type="molecule type" value="Genomic_DNA"/>
</dbReference>
<keyword evidence="4" id="KW-1185">Reference proteome</keyword>
<reference evidence="3" key="1">
    <citation type="submission" date="2021-06" db="EMBL/GenBank/DDBJ databases">
        <title>Elioraea tepida, sp. nov., a moderately thermophilic aerobic anoxygenic phototrophic bacterium isolated from an alkaline siliceous hot spring mat community in Yellowstone National Park, WY, USA.</title>
        <authorList>
            <person name="Saini M.K."/>
            <person name="Yoshida S."/>
            <person name="Sebastian A."/>
            <person name="Hirose S."/>
            <person name="Hara E."/>
            <person name="Tamaki H."/>
            <person name="Soulier N.T."/>
            <person name="Albert I."/>
            <person name="Hanada S."/>
            <person name="Bryant D.A."/>
            <person name="Tank M."/>
        </authorList>
    </citation>
    <scope>NUCLEOTIDE SEQUENCE</scope>
    <source>
        <strain evidence="3">MS-P2</strain>
    </source>
</reference>
<evidence type="ECO:0000256" key="1">
    <source>
        <dbReference type="ARBA" id="ARBA00005254"/>
    </source>
</evidence>
<name>A0A975U3T0_9PROT</name>
<dbReference type="CDD" id="cd06558">
    <property type="entry name" value="crotonase-like"/>
    <property type="match status" value="1"/>
</dbReference>
<dbReference type="KEGG" id="elio:KO353_06925"/>
<comment type="similarity">
    <text evidence="1 2">Belongs to the enoyl-CoA hydratase/isomerase family.</text>
</comment>
<dbReference type="InterPro" id="IPR001753">
    <property type="entry name" value="Enoyl-CoA_hydra/iso"/>
</dbReference>
<dbReference type="GO" id="GO:0006635">
    <property type="term" value="P:fatty acid beta-oxidation"/>
    <property type="evidence" value="ECO:0007669"/>
    <property type="project" value="TreeGrafter"/>
</dbReference>
<dbReference type="PANTHER" id="PTHR11941">
    <property type="entry name" value="ENOYL-COA HYDRATASE-RELATED"/>
    <property type="match status" value="1"/>
</dbReference>
<evidence type="ECO:0000256" key="2">
    <source>
        <dbReference type="RuleBase" id="RU003707"/>
    </source>
</evidence>
<dbReference type="RefSeq" id="WP_218286972.1">
    <property type="nucleotide sequence ID" value="NZ_CP076448.1"/>
</dbReference>
<gene>
    <name evidence="3" type="ORF">KO353_06925</name>
</gene>
<dbReference type="PROSITE" id="PS00166">
    <property type="entry name" value="ENOYL_COA_HYDRATASE"/>
    <property type="match status" value="1"/>
</dbReference>